<organism evidence="1 2">
    <name type="scientific">Rathayibacter rubneri</name>
    <dbReference type="NCBI Taxonomy" id="2950106"/>
    <lineage>
        <taxon>Bacteria</taxon>
        <taxon>Bacillati</taxon>
        <taxon>Actinomycetota</taxon>
        <taxon>Actinomycetes</taxon>
        <taxon>Micrococcales</taxon>
        <taxon>Microbacteriaceae</taxon>
        <taxon>Rathayibacter</taxon>
    </lineage>
</organism>
<reference evidence="1" key="1">
    <citation type="submission" date="2022-06" db="EMBL/GenBank/DDBJ databases">
        <title>Whole genome shotgun sequencing (WGS) of Rathayibacter sp. ZW T2_19, isolated from stored onions (Allium cepa).</title>
        <authorList>
            <person name="Stoll D.A."/>
            <person name="Huch M."/>
        </authorList>
    </citation>
    <scope>NUCLEOTIDE SEQUENCE</scope>
    <source>
        <strain evidence="1">ZW T2_19</strain>
    </source>
</reference>
<gene>
    <name evidence="1" type="ORF">NB037_02065</name>
</gene>
<sequence>MTGDNDALHAQVREWAEGSNPLVAAVELLIRSGLVYEGAPWVRTDNAWKTSAVDFDRLGYEIGALSGGEQRIARIATSLGHGTPVDLRDDVAGLDYEHARLVLAAVAHAAGFIEPGTTVQDVDGIPTLAPSEALASWPTE</sequence>
<keyword evidence="2" id="KW-1185">Reference proteome</keyword>
<protein>
    <submittedName>
        <fullName evidence="1">Uncharacterized protein</fullName>
    </submittedName>
</protein>
<comment type="caution">
    <text evidence="1">The sequence shown here is derived from an EMBL/GenBank/DDBJ whole genome shotgun (WGS) entry which is preliminary data.</text>
</comment>
<name>A0A9X2DX38_9MICO</name>
<proteinExistence type="predicted"/>
<accession>A0A9X2DX38</accession>
<dbReference type="EMBL" id="JAMRYM010000003">
    <property type="protein sequence ID" value="MCM6761193.1"/>
    <property type="molecule type" value="Genomic_DNA"/>
</dbReference>
<dbReference type="Proteomes" id="UP001155240">
    <property type="component" value="Unassembled WGS sequence"/>
</dbReference>
<evidence type="ECO:0000313" key="2">
    <source>
        <dbReference type="Proteomes" id="UP001155240"/>
    </source>
</evidence>
<dbReference type="RefSeq" id="WP_251943182.1">
    <property type="nucleotide sequence ID" value="NZ_JAMRYM010000003.1"/>
</dbReference>
<evidence type="ECO:0000313" key="1">
    <source>
        <dbReference type="EMBL" id="MCM6761193.1"/>
    </source>
</evidence>
<dbReference type="AlphaFoldDB" id="A0A9X2DX38"/>